<dbReference type="PROSITE" id="PS00923">
    <property type="entry name" value="ASP_GLU_RACEMASE_1"/>
    <property type="match status" value="1"/>
</dbReference>
<dbReference type="STRING" id="1802485.A2V97_00365"/>
<organism evidence="9 10">
    <name type="scientific">Candidatus Woesebacteria bacterium RBG_16_42_24</name>
    <dbReference type="NCBI Taxonomy" id="1802485"/>
    <lineage>
        <taxon>Bacteria</taxon>
        <taxon>Candidatus Woeseibacteriota</taxon>
    </lineage>
</organism>
<feature type="active site" description="Proton donor/acceptor" evidence="8">
    <location>
        <position position="73"/>
    </location>
</feature>
<dbReference type="GO" id="GO:0071555">
    <property type="term" value="P:cell wall organization"/>
    <property type="evidence" value="ECO:0007669"/>
    <property type="project" value="UniProtKB-KW"/>
</dbReference>
<dbReference type="InterPro" id="IPR004391">
    <property type="entry name" value="Glu_race"/>
</dbReference>
<evidence type="ECO:0000256" key="1">
    <source>
        <dbReference type="ARBA" id="ARBA00001602"/>
    </source>
</evidence>
<evidence type="ECO:0000313" key="10">
    <source>
        <dbReference type="Proteomes" id="UP000177382"/>
    </source>
</evidence>
<evidence type="ECO:0000256" key="6">
    <source>
        <dbReference type="ARBA" id="ARBA00023316"/>
    </source>
</evidence>
<dbReference type="PROSITE" id="PS00924">
    <property type="entry name" value="ASP_GLU_RACEMASE_2"/>
    <property type="match status" value="1"/>
</dbReference>
<dbReference type="PANTHER" id="PTHR21198:SF2">
    <property type="entry name" value="GLUTAMATE RACEMASE"/>
    <property type="match status" value="1"/>
</dbReference>
<name>A0A1F7XLE0_9BACT</name>
<comment type="pathway">
    <text evidence="8">Cell wall biogenesis; peptidoglycan biosynthesis.</text>
</comment>
<gene>
    <name evidence="8" type="primary">murI</name>
    <name evidence="9" type="ORF">A2V97_00365</name>
</gene>
<dbReference type="InterPro" id="IPR015942">
    <property type="entry name" value="Asp/Glu/hydantoin_racemase"/>
</dbReference>
<dbReference type="AlphaFoldDB" id="A0A1F7XLE0"/>
<evidence type="ECO:0000256" key="4">
    <source>
        <dbReference type="ARBA" id="ARBA00022984"/>
    </source>
</evidence>
<dbReference type="FunFam" id="3.40.50.1860:FF:000002">
    <property type="entry name" value="Glutamate racemase"/>
    <property type="match status" value="1"/>
</dbReference>
<keyword evidence="6 8" id="KW-0961">Cell wall biogenesis/degradation</keyword>
<keyword evidence="4 8" id="KW-0573">Peptidoglycan synthesis</keyword>
<evidence type="ECO:0000256" key="5">
    <source>
        <dbReference type="ARBA" id="ARBA00023235"/>
    </source>
</evidence>
<dbReference type="GO" id="GO:0009252">
    <property type="term" value="P:peptidoglycan biosynthetic process"/>
    <property type="evidence" value="ECO:0007669"/>
    <property type="project" value="UniProtKB-UniRule"/>
</dbReference>
<dbReference type="NCBIfam" id="TIGR00067">
    <property type="entry name" value="glut_race"/>
    <property type="match status" value="1"/>
</dbReference>
<dbReference type="PANTHER" id="PTHR21198">
    <property type="entry name" value="GLUTAMATE RACEMASE"/>
    <property type="match status" value="1"/>
</dbReference>
<comment type="function">
    <text evidence="8">Provides the (R)-glutamate required for cell wall biosynthesis.</text>
</comment>
<dbReference type="UniPathway" id="UPA00219"/>
<evidence type="ECO:0000256" key="3">
    <source>
        <dbReference type="ARBA" id="ARBA00022960"/>
    </source>
</evidence>
<proteinExistence type="inferred from homology"/>
<evidence type="ECO:0000256" key="8">
    <source>
        <dbReference type="HAMAP-Rule" id="MF_00258"/>
    </source>
</evidence>
<feature type="binding site" evidence="8">
    <location>
        <begin position="42"/>
        <end position="43"/>
    </location>
    <ligand>
        <name>substrate</name>
    </ligand>
</feature>
<feature type="active site" description="Proton donor/acceptor" evidence="8">
    <location>
        <position position="183"/>
    </location>
</feature>
<feature type="binding site" evidence="8">
    <location>
        <begin position="10"/>
        <end position="11"/>
    </location>
    <ligand>
        <name>substrate</name>
    </ligand>
</feature>
<comment type="similarity">
    <text evidence="8">Belongs to the aspartate/glutamate racemases family.</text>
</comment>
<evidence type="ECO:0000256" key="2">
    <source>
        <dbReference type="ARBA" id="ARBA00013090"/>
    </source>
</evidence>
<dbReference type="HAMAP" id="MF_00258">
    <property type="entry name" value="Glu_racemase"/>
    <property type="match status" value="1"/>
</dbReference>
<dbReference type="EC" id="5.1.1.3" evidence="2 8"/>
<dbReference type="Proteomes" id="UP000177382">
    <property type="component" value="Unassembled WGS sequence"/>
</dbReference>
<evidence type="ECO:0000256" key="7">
    <source>
        <dbReference type="ARBA" id="ARBA00070053"/>
    </source>
</evidence>
<dbReference type="Gene3D" id="3.40.50.1860">
    <property type="match status" value="2"/>
</dbReference>
<dbReference type="InterPro" id="IPR018187">
    <property type="entry name" value="Asp/Glu_racemase_AS_1"/>
</dbReference>
<keyword evidence="3 8" id="KW-0133">Cell shape</keyword>
<keyword evidence="5 8" id="KW-0413">Isomerase</keyword>
<dbReference type="Pfam" id="PF01177">
    <property type="entry name" value="Asp_Glu_race"/>
    <property type="match status" value="1"/>
</dbReference>
<dbReference type="InterPro" id="IPR001920">
    <property type="entry name" value="Asp/Glu_race"/>
</dbReference>
<feature type="binding site" evidence="8">
    <location>
        <begin position="74"/>
        <end position="75"/>
    </location>
    <ligand>
        <name>substrate</name>
    </ligand>
</feature>
<feature type="binding site" evidence="8">
    <location>
        <begin position="184"/>
        <end position="185"/>
    </location>
    <ligand>
        <name>substrate</name>
    </ligand>
</feature>
<evidence type="ECO:0000313" key="9">
    <source>
        <dbReference type="EMBL" id="OGM15178.1"/>
    </source>
</evidence>
<comment type="catalytic activity">
    <reaction evidence="1 8">
        <text>L-glutamate = D-glutamate</text>
        <dbReference type="Rhea" id="RHEA:12813"/>
        <dbReference type="ChEBI" id="CHEBI:29985"/>
        <dbReference type="ChEBI" id="CHEBI:29986"/>
        <dbReference type="EC" id="5.1.1.3"/>
    </reaction>
</comment>
<protein>
    <recommendedName>
        <fullName evidence="7 8">Glutamate racemase</fullName>
        <ecNumber evidence="2 8">5.1.1.3</ecNumber>
    </recommendedName>
</protein>
<reference evidence="9 10" key="1">
    <citation type="journal article" date="2016" name="Nat. Commun.">
        <title>Thousands of microbial genomes shed light on interconnected biogeochemical processes in an aquifer system.</title>
        <authorList>
            <person name="Anantharaman K."/>
            <person name="Brown C.T."/>
            <person name="Hug L.A."/>
            <person name="Sharon I."/>
            <person name="Castelle C.J."/>
            <person name="Probst A.J."/>
            <person name="Thomas B.C."/>
            <person name="Singh A."/>
            <person name="Wilkins M.J."/>
            <person name="Karaoz U."/>
            <person name="Brodie E.L."/>
            <person name="Williams K.H."/>
            <person name="Hubbard S.S."/>
            <person name="Banfield J.F."/>
        </authorList>
    </citation>
    <scope>NUCLEOTIDE SEQUENCE [LARGE SCALE GENOMIC DNA]</scope>
</reference>
<sequence>MNARPIGVFDSGLGGLTVVNEIKKALPYEDIIYLGDTARVPYGTRSKEVVKKFSLEDAIFLITRKVKCLVIACNTSSALGASEVRKISPVPVFDAISPTVKKVATLSLRKTGVIGTRGTIGSHAYRDAIKKLNAKSKIIELACPLLVPAIEEGETSGQLIRALIRKYLTPLKKEKIDSLILACTHYPIIKKEIKRFMGQGVALIDPAEEIAASLSLYLEEKNLLAPENPKAKRIYFVTDLTSRFIGVAEMFLGERISGSIKKVSL</sequence>
<accession>A0A1F7XLE0</accession>
<dbReference type="InterPro" id="IPR033134">
    <property type="entry name" value="Asp/Glu_racemase_AS_2"/>
</dbReference>
<dbReference type="EMBL" id="MGFX01000007">
    <property type="protein sequence ID" value="OGM15178.1"/>
    <property type="molecule type" value="Genomic_DNA"/>
</dbReference>
<dbReference type="GO" id="GO:0008881">
    <property type="term" value="F:glutamate racemase activity"/>
    <property type="evidence" value="ECO:0007669"/>
    <property type="project" value="UniProtKB-UniRule"/>
</dbReference>
<dbReference type="SUPFAM" id="SSF53681">
    <property type="entry name" value="Aspartate/glutamate racemase"/>
    <property type="match status" value="2"/>
</dbReference>
<dbReference type="GO" id="GO:0008360">
    <property type="term" value="P:regulation of cell shape"/>
    <property type="evidence" value="ECO:0007669"/>
    <property type="project" value="UniProtKB-KW"/>
</dbReference>
<comment type="caution">
    <text evidence="9">The sequence shown here is derived from an EMBL/GenBank/DDBJ whole genome shotgun (WGS) entry which is preliminary data.</text>
</comment>